<dbReference type="SUPFAM" id="SSF55874">
    <property type="entry name" value="ATPase domain of HSP90 chaperone/DNA topoisomerase II/histidine kinase"/>
    <property type="match status" value="1"/>
</dbReference>
<dbReference type="PRINTS" id="PR00344">
    <property type="entry name" value="BCTRLSENSOR"/>
</dbReference>
<dbReference type="EMBL" id="JACHOC010000004">
    <property type="protein sequence ID" value="MBB4622285.1"/>
    <property type="molecule type" value="Genomic_DNA"/>
</dbReference>
<dbReference type="Gene3D" id="3.30.450.20">
    <property type="entry name" value="PAS domain"/>
    <property type="match status" value="1"/>
</dbReference>
<feature type="chain" id="PRO_5046068251" description="histidine kinase" evidence="8">
    <location>
        <begin position="28"/>
        <end position="1042"/>
    </location>
</feature>
<dbReference type="InterPro" id="IPR003594">
    <property type="entry name" value="HATPase_dom"/>
</dbReference>
<dbReference type="Gene3D" id="3.30.565.10">
    <property type="entry name" value="Histidine kinase-like ATPase, C-terminal domain"/>
    <property type="match status" value="1"/>
</dbReference>
<feature type="domain" description="PAC" evidence="11">
    <location>
        <begin position="615"/>
        <end position="671"/>
    </location>
</feature>
<dbReference type="Gene3D" id="1.10.287.130">
    <property type="match status" value="1"/>
</dbReference>
<comment type="catalytic activity">
    <reaction evidence="1">
        <text>ATP + protein L-histidine = ADP + protein N-phospho-L-histidine.</text>
        <dbReference type="EC" id="2.7.13.3"/>
    </reaction>
</comment>
<keyword evidence="4" id="KW-0808">Transferase</keyword>
<dbReference type="PANTHER" id="PTHR43047">
    <property type="entry name" value="TWO-COMPONENT HISTIDINE PROTEIN KINASE"/>
    <property type="match status" value="1"/>
</dbReference>
<evidence type="ECO:0000259" key="11">
    <source>
        <dbReference type="PROSITE" id="PS50113"/>
    </source>
</evidence>
<dbReference type="SMART" id="SM00387">
    <property type="entry name" value="HATPase_c"/>
    <property type="match status" value="1"/>
</dbReference>
<dbReference type="Pfam" id="PF00072">
    <property type="entry name" value="Response_reg"/>
    <property type="match status" value="1"/>
</dbReference>
<reference evidence="12 13" key="1">
    <citation type="submission" date="2020-08" db="EMBL/GenBank/DDBJ databases">
        <title>Genomic Encyclopedia of Type Strains, Phase IV (KMG-IV): sequencing the most valuable type-strain genomes for metagenomic binning, comparative biology and taxonomic classification.</title>
        <authorList>
            <person name="Goeker M."/>
        </authorList>
    </citation>
    <scope>NUCLEOTIDE SEQUENCE [LARGE SCALE GENOMIC DNA]</scope>
    <source>
        <strain evidence="12 13">DSM 102983</strain>
    </source>
</reference>
<dbReference type="SMART" id="SM00448">
    <property type="entry name" value="REC"/>
    <property type="match status" value="1"/>
</dbReference>
<dbReference type="InterPro" id="IPR036097">
    <property type="entry name" value="HisK_dim/P_sf"/>
</dbReference>
<dbReference type="InterPro" id="IPR004358">
    <property type="entry name" value="Sig_transdc_His_kin-like_C"/>
</dbReference>
<evidence type="ECO:0000256" key="4">
    <source>
        <dbReference type="ARBA" id="ARBA00022679"/>
    </source>
</evidence>
<dbReference type="SUPFAM" id="SSF47384">
    <property type="entry name" value="Homodimeric domain of signal transducing histidine kinase"/>
    <property type="match status" value="1"/>
</dbReference>
<evidence type="ECO:0000313" key="12">
    <source>
        <dbReference type="EMBL" id="MBB4622285.1"/>
    </source>
</evidence>
<evidence type="ECO:0000313" key="13">
    <source>
        <dbReference type="Proteomes" id="UP000533637"/>
    </source>
</evidence>
<evidence type="ECO:0000256" key="5">
    <source>
        <dbReference type="ARBA" id="ARBA00022777"/>
    </source>
</evidence>
<dbReference type="SUPFAM" id="SSF52172">
    <property type="entry name" value="CheY-like"/>
    <property type="match status" value="1"/>
</dbReference>
<dbReference type="PROSITE" id="PS50109">
    <property type="entry name" value="HIS_KIN"/>
    <property type="match status" value="1"/>
</dbReference>
<evidence type="ECO:0000256" key="6">
    <source>
        <dbReference type="PROSITE-ProRule" id="PRU00169"/>
    </source>
</evidence>
<sequence length="1042" mass="119119">MKSNMRLNTILAIFAGLQLACAINLVAQNSDSNKDYLLVLNSYTSDATWSNALITPIQQELVAGSNLDFYVENMNMLMIDDSTKLNKFKESFFPRYTHAPKAILLLGNSSFIMCDDCKKHWGDDIPLVLCAELPYLSPIENYIKKRPVEITMQVPLEQLTESYNLTMLETKNYLPENVDLMQKIIPGMKTLTFIGDGRYINQQLDHDLRLLLKKSYPDLKYEFLSAAQMTTDSLLHKLNSADINTTGVLFSSWFTRQTFAGGDLLMANTFQVISNTTIPIFALGDAIMPNSRMIGGYFYQQQTFNKQLKATLNAVLSGKAPRDIPFYIPDGEPIFDYPALLQKEVNTYLCPAGSIFLNLPKTALEKYKYHLAALGILFIILILYTLYQFSRIKSLKALKTAQQKEIEANAELSNLFENMPVLYCKVRLIRNQTGEVVDAIIHKVNNRYLNAMHQGKDIIGQKMSNLPDDELTMFIRYFQLMETEKKTISFTYYLKQSSTYFNIILTFSIQSDYVDIFGVDCTDLHHTQVKLDSINHKLAMALDIANIVPWKWDLREHTILCDVNRQVELAITDNEQSEKLLSVPESQYFAKIYKEDRQRVQHSYNDLIEGKCTKVKEEYRVVSHTDRGIQVDWVEAQAAVDSRDENGLPITLVGSSLVITQRKKMENSLLDAKNKAEESNRLKSAFLANMSHEIRTPLNAIVGFSTLLPSVKEPSEQEEYINIIENNNTLLLQLIGDILDLSKIEAGTMEFNYTEFELNQLMQDLENSLRLKLHNDKVHLVFEPGNPQCCIHGEKNRISQLVINMVNNAIKFTKEGYIRFGYEIRDKRLYFFIKDTGIGIPAEKKNDIFERFVKLNSFAQGTGLGLSICRMLVENMNGQIGVESEEGKGSIFWFTLPYEPVKQTIKIEEKQKQVKSKTKHLTILIAEDNDSNYKLFQTILKDDYYLIHAWNGKEAVDMFKNESPDIVLMDLNMPVMNGYDATLEIRKIDPLAPIIAITAFAYASDEQRVMTNGFDGYMAKPVQANKLKEQLSDIIQSRMILL</sequence>
<feature type="domain" description="Histidine kinase" evidence="9">
    <location>
        <begin position="689"/>
        <end position="900"/>
    </location>
</feature>
<evidence type="ECO:0000259" key="9">
    <source>
        <dbReference type="PROSITE" id="PS50109"/>
    </source>
</evidence>
<dbReference type="GO" id="GO:0016301">
    <property type="term" value="F:kinase activity"/>
    <property type="evidence" value="ECO:0007669"/>
    <property type="project" value="UniProtKB-KW"/>
</dbReference>
<keyword evidence="7" id="KW-0472">Membrane</keyword>
<evidence type="ECO:0000259" key="10">
    <source>
        <dbReference type="PROSITE" id="PS50110"/>
    </source>
</evidence>
<organism evidence="12 13">
    <name type="scientific">Parabacteroides faecis</name>
    <dbReference type="NCBI Taxonomy" id="1217282"/>
    <lineage>
        <taxon>Bacteria</taxon>
        <taxon>Pseudomonadati</taxon>
        <taxon>Bacteroidota</taxon>
        <taxon>Bacteroidia</taxon>
        <taxon>Bacteroidales</taxon>
        <taxon>Tannerellaceae</taxon>
        <taxon>Parabacteroides</taxon>
    </lineage>
</organism>
<dbReference type="InterPro" id="IPR001789">
    <property type="entry name" value="Sig_transdc_resp-reg_receiver"/>
</dbReference>
<dbReference type="Gene3D" id="3.40.50.2300">
    <property type="match status" value="1"/>
</dbReference>
<dbReference type="CDD" id="cd16922">
    <property type="entry name" value="HATPase_EvgS-ArcB-TorS-like"/>
    <property type="match status" value="1"/>
</dbReference>
<keyword evidence="7" id="KW-0812">Transmembrane</keyword>
<feature type="transmembrane region" description="Helical" evidence="7">
    <location>
        <begin position="369"/>
        <end position="387"/>
    </location>
</feature>
<dbReference type="PROSITE" id="PS50113">
    <property type="entry name" value="PAC"/>
    <property type="match status" value="1"/>
</dbReference>
<proteinExistence type="predicted"/>
<dbReference type="RefSeq" id="WP_229801180.1">
    <property type="nucleotide sequence ID" value="NZ_BMPB01000018.1"/>
</dbReference>
<keyword evidence="7" id="KW-1133">Transmembrane helix</keyword>
<evidence type="ECO:0000256" key="8">
    <source>
        <dbReference type="SAM" id="SignalP"/>
    </source>
</evidence>
<name>A0ABR6KLF0_9BACT</name>
<dbReference type="CDD" id="cd17546">
    <property type="entry name" value="REC_hyHK_CKI1_RcsC-like"/>
    <property type="match status" value="1"/>
</dbReference>
<evidence type="ECO:0000256" key="3">
    <source>
        <dbReference type="ARBA" id="ARBA00022553"/>
    </source>
</evidence>
<dbReference type="PROSITE" id="PS50110">
    <property type="entry name" value="RESPONSE_REGULATORY"/>
    <property type="match status" value="1"/>
</dbReference>
<protein>
    <recommendedName>
        <fullName evidence="2">histidine kinase</fullName>
        <ecNumber evidence="2">2.7.13.3</ecNumber>
    </recommendedName>
</protein>
<feature type="modified residue" description="4-aspartylphosphate" evidence="6">
    <location>
        <position position="970"/>
    </location>
</feature>
<keyword evidence="5 12" id="KW-0418">Kinase</keyword>
<keyword evidence="8" id="KW-0732">Signal</keyword>
<dbReference type="InterPro" id="IPR003661">
    <property type="entry name" value="HisK_dim/P_dom"/>
</dbReference>
<dbReference type="EC" id="2.7.13.3" evidence="2"/>
<dbReference type="CDD" id="cd00082">
    <property type="entry name" value="HisKA"/>
    <property type="match status" value="1"/>
</dbReference>
<dbReference type="Pfam" id="PF00512">
    <property type="entry name" value="HisKA"/>
    <property type="match status" value="1"/>
</dbReference>
<dbReference type="InterPro" id="IPR036890">
    <property type="entry name" value="HATPase_C_sf"/>
</dbReference>
<dbReference type="Proteomes" id="UP000533637">
    <property type="component" value="Unassembled WGS sequence"/>
</dbReference>
<accession>A0ABR6KLF0</accession>
<evidence type="ECO:0000256" key="1">
    <source>
        <dbReference type="ARBA" id="ARBA00000085"/>
    </source>
</evidence>
<keyword evidence="3 6" id="KW-0597">Phosphoprotein</keyword>
<feature type="signal peptide" evidence="8">
    <location>
        <begin position="1"/>
        <end position="27"/>
    </location>
</feature>
<dbReference type="InterPro" id="IPR005467">
    <property type="entry name" value="His_kinase_dom"/>
</dbReference>
<gene>
    <name evidence="12" type="ORF">GGQ57_002185</name>
</gene>
<feature type="domain" description="Response regulatory" evidence="10">
    <location>
        <begin position="922"/>
        <end position="1035"/>
    </location>
</feature>
<dbReference type="InterPro" id="IPR000700">
    <property type="entry name" value="PAS-assoc_C"/>
</dbReference>
<dbReference type="SMART" id="SM00388">
    <property type="entry name" value="HisKA"/>
    <property type="match status" value="1"/>
</dbReference>
<evidence type="ECO:0000256" key="7">
    <source>
        <dbReference type="SAM" id="Phobius"/>
    </source>
</evidence>
<keyword evidence="13" id="KW-1185">Reference proteome</keyword>
<dbReference type="InterPro" id="IPR011006">
    <property type="entry name" value="CheY-like_superfamily"/>
</dbReference>
<comment type="caution">
    <text evidence="12">The sequence shown here is derived from an EMBL/GenBank/DDBJ whole genome shotgun (WGS) entry which is preliminary data.</text>
</comment>
<dbReference type="Pfam" id="PF02518">
    <property type="entry name" value="HATPase_c"/>
    <property type="match status" value="1"/>
</dbReference>
<evidence type="ECO:0000256" key="2">
    <source>
        <dbReference type="ARBA" id="ARBA00012438"/>
    </source>
</evidence>